<dbReference type="AlphaFoldDB" id="A0A2T7UQA7"/>
<dbReference type="EMBL" id="QDDR01000007">
    <property type="protein sequence ID" value="PVE46852.1"/>
    <property type="molecule type" value="Genomic_DNA"/>
</dbReference>
<accession>A0A2T7UQA7</accession>
<keyword evidence="1" id="KW-0472">Membrane</keyword>
<comment type="caution">
    <text evidence="2">The sequence shown here is derived from an EMBL/GenBank/DDBJ whole genome shotgun (WGS) entry which is preliminary data.</text>
</comment>
<dbReference type="OrthoDB" id="344736at2"/>
<reference evidence="2 3" key="1">
    <citation type="journal article" date="2011" name="Syst. Appl. Microbiol.">
        <title>Defluviimonas denitrificans gen. nov., sp. nov., and Pararhodobacter aggregans gen. nov., sp. nov., non-phototrophic Rhodobacteraceae from the biofilter of a marine aquaculture.</title>
        <authorList>
            <person name="Foesel B.U."/>
            <person name="Drake H.L."/>
            <person name="Schramm A."/>
        </authorList>
    </citation>
    <scope>NUCLEOTIDE SEQUENCE [LARGE SCALE GENOMIC DNA]</scope>
    <source>
        <strain evidence="2 3">D1-19</strain>
    </source>
</reference>
<gene>
    <name evidence="2" type="ORF">DDE23_14305</name>
</gene>
<keyword evidence="3" id="KW-1185">Reference proteome</keyword>
<keyword evidence="1" id="KW-0812">Transmembrane</keyword>
<sequence>MDFLAVFVTAAVGFGIGALWYGVFSRRWVAASGVPTDDKGAPRDGGNPVTYALAYLCILLVAGMMRHVFAMSAITTVNLGVMGGLGIGLFLIAPWIALNILFSQRPKILILIDGGYAAIACAIMGGVLLLF</sequence>
<evidence type="ECO:0000313" key="2">
    <source>
        <dbReference type="EMBL" id="PVE46852.1"/>
    </source>
</evidence>
<evidence type="ECO:0000256" key="1">
    <source>
        <dbReference type="SAM" id="Phobius"/>
    </source>
</evidence>
<dbReference type="Pfam" id="PF08570">
    <property type="entry name" value="DUF1761"/>
    <property type="match status" value="1"/>
</dbReference>
<proteinExistence type="predicted"/>
<feature type="transmembrane region" description="Helical" evidence="1">
    <location>
        <begin position="108"/>
        <end position="130"/>
    </location>
</feature>
<evidence type="ECO:0000313" key="3">
    <source>
        <dbReference type="Proteomes" id="UP000244810"/>
    </source>
</evidence>
<protein>
    <submittedName>
        <fullName evidence="2">DUF1761 domain-containing protein</fullName>
    </submittedName>
</protein>
<name>A0A2T7UQA7_9RHOB</name>
<organism evidence="2 3">
    <name type="scientific">Pararhodobacter aggregans</name>
    <dbReference type="NCBI Taxonomy" id="404875"/>
    <lineage>
        <taxon>Bacteria</taxon>
        <taxon>Pseudomonadati</taxon>
        <taxon>Pseudomonadota</taxon>
        <taxon>Alphaproteobacteria</taxon>
        <taxon>Rhodobacterales</taxon>
        <taxon>Paracoccaceae</taxon>
        <taxon>Pararhodobacter</taxon>
    </lineage>
</organism>
<feature type="transmembrane region" description="Helical" evidence="1">
    <location>
        <begin position="49"/>
        <end position="69"/>
    </location>
</feature>
<feature type="transmembrane region" description="Helical" evidence="1">
    <location>
        <begin position="81"/>
        <end position="102"/>
    </location>
</feature>
<dbReference type="RefSeq" id="WP_107752424.1">
    <property type="nucleotide sequence ID" value="NZ_QBKF01000007.1"/>
</dbReference>
<keyword evidence="1" id="KW-1133">Transmembrane helix</keyword>
<dbReference type="Proteomes" id="UP000244810">
    <property type="component" value="Unassembled WGS sequence"/>
</dbReference>
<dbReference type="InterPro" id="IPR013879">
    <property type="entry name" value="DUF1761"/>
</dbReference>